<reference evidence="9 10" key="1">
    <citation type="submission" date="2017-06" db="EMBL/GenBank/DDBJ databases">
        <authorList>
            <consortium name="Pathogen Informatics"/>
        </authorList>
    </citation>
    <scope>NUCLEOTIDE SEQUENCE [LARGE SCALE GENOMIC DNA]</scope>
    <source>
        <strain evidence="9 10">NCTC13039</strain>
    </source>
</reference>
<dbReference type="InterPro" id="IPR014777">
    <property type="entry name" value="4pyrrole_Mease_sub1"/>
</dbReference>
<evidence type="ECO:0000259" key="8">
    <source>
        <dbReference type="Pfam" id="PF00590"/>
    </source>
</evidence>
<dbReference type="EC" id="2.1.1.133" evidence="9"/>
<dbReference type="GO" id="GO:0009236">
    <property type="term" value="P:cobalamin biosynthetic process"/>
    <property type="evidence" value="ECO:0007669"/>
    <property type="project" value="UniProtKB-UniPathway"/>
</dbReference>
<evidence type="ECO:0000256" key="1">
    <source>
        <dbReference type="ARBA" id="ARBA00004953"/>
    </source>
</evidence>
<evidence type="ECO:0000313" key="9">
    <source>
        <dbReference type="EMBL" id="SNV23928.1"/>
    </source>
</evidence>
<evidence type="ECO:0000256" key="6">
    <source>
        <dbReference type="ARBA" id="ARBA00022691"/>
    </source>
</evidence>
<dbReference type="NCBIfam" id="TIGR01465">
    <property type="entry name" value="cobM_cbiF"/>
    <property type="match status" value="1"/>
</dbReference>
<evidence type="ECO:0000256" key="7">
    <source>
        <dbReference type="RuleBase" id="RU003960"/>
    </source>
</evidence>
<accession>A0A239VQJ5</accession>
<dbReference type="GO" id="GO:0032259">
    <property type="term" value="P:methylation"/>
    <property type="evidence" value="ECO:0007669"/>
    <property type="project" value="UniProtKB-KW"/>
</dbReference>
<dbReference type="Pfam" id="PF00590">
    <property type="entry name" value="TP_methylase"/>
    <property type="match status" value="1"/>
</dbReference>
<dbReference type="CDD" id="cd11641">
    <property type="entry name" value="Precorrin-4_C11-MT"/>
    <property type="match status" value="1"/>
</dbReference>
<dbReference type="STRING" id="1121387.GCA_000429885_00305"/>
<keyword evidence="5 7" id="KW-0808">Transferase</keyword>
<dbReference type="AlphaFoldDB" id="A0A239VQJ5"/>
<dbReference type="InterPro" id="IPR006362">
    <property type="entry name" value="Cbl_synth_CobM/CibF"/>
</dbReference>
<dbReference type="Gene3D" id="3.30.950.10">
    <property type="entry name" value="Methyltransferase, Cobalt-precorrin-4 Transmethylase, Domain 2"/>
    <property type="match status" value="1"/>
</dbReference>
<dbReference type="PANTHER" id="PTHR45790:SF4">
    <property type="entry name" value="COBALT-PRECORRIN-4 C(11)-METHYLTRANSFERASE"/>
    <property type="match status" value="1"/>
</dbReference>
<dbReference type="GeneID" id="63460117"/>
<feature type="domain" description="Tetrapyrrole methylase" evidence="8">
    <location>
        <begin position="2"/>
        <end position="208"/>
    </location>
</feature>
<dbReference type="Proteomes" id="UP000242637">
    <property type="component" value="Chromosome 1"/>
</dbReference>
<evidence type="ECO:0000256" key="2">
    <source>
        <dbReference type="ARBA" id="ARBA00005879"/>
    </source>
</evidence>
<dbReference type="InterPro" id="IPR050161">
    <property type="entry name" value="Siro_Cobalamin_biosynth"/>
</dbReference>
<dbReference type="KEGG" id="dco:SAMEA4475696_1936"/>
<comment type="similarity">
    <text evidence="2 7">Belongs to the precorrin methyltransferase family.</text>
</comment>
<dbReference type="OrthoDB" id="9815856at2"/>
<keyword evidence="3" id="KW-0169">Cobalamin biosynthesis</keyword>
<sequence length="262" mass="27378">MTVHFIGAGPGAADLITLRGLRIIQNSHVCLYAGTLIPEELLEHCPDGARLIDTSTLDLEGIINECQKAHAEGHDVARLASGDLSVYSAVAEQIRRLQAVGIDYTMTPGVPAFAAAAASLGHELTVPEVGQTVILTRISRSATAMPPGENLATLGASRALLVLHLATAHIDDVVAELLPNYGPDCPAAVVALASRPDEIVLRGQLDNIAAATKEAGIRRTAVILVGQALGAKEFPDSHLYSMACAAERRTEGVPAPITGLPR</sequence>
<dbReference type="InterPro" id="IPR014776">
    <property type="entry name" value="4pyrrole_Mease_sub2"/>
</dbReference>
<keyword evidence="4 7" id="KW-0489">Methyltransferase</keyword>
<evidence type="ECO:0000256" key="3">
    <source>
        <dbReference type="ARBA" id="ARBA00022573"/>
    </source>
</evidence>
<name>A0A239VQJ5_9MICO</name>
<dbReference type="PROSITE" id="PS00840">
    <property type="entry name" value="SUMT_2"/>
    <property type="match status" value="1"/>
</dbReference>
<dbReference type="SUPFAM" id="SSF53790">
    <property type="entry name" value="Tetrapyrrole methylase"/>
    <property type="match status" value="1"/>
</dbReference>
<proteinExistence type="inferred from homology"/>
<comment type="pathway">
    <text evidence="1">Cofactor biosynthesis; adenosylcobalamin biosynthesis.</text>
</comment>
<dbReference type="PROSITE" id="PS00839">
    <property type="entry name" value="SUMT_1"/>
    <property type="match status" value="1"/>
</dbReference>
<organism evidence="9 10">
    <name type="scientific">Dermatophilus congolensis</name>
    <dbReference type="NCBI Taxonomy" id="1863"/>
    <lineage>
        <taxon>Bacteria</taxon>
        <taxon>Bacillati</taxon>
        <taxon>Actinomycetota</taxon>
        <taxon>Actinomycetes</taxon>
        <taxon>Micrococcales</taxon>
        <taxon>Dermatophilaceae</taxon>
        <taxon>Dermatophilus</taxon>
    </lineage>
</organism>
<evidence type="ECO:0000256" key="5">
    <source>
        <dbReference type="ARBA" id="ARBA00022679"/>
    </source>
</evidence>
<gene>
    <name evidence="9" type="primary">cobM</name>
    <name evidence="9" type="ORF">SAMEA4475696_01936</name>
</gene>
<dbReference type="Gene3D" id="3.40.1010.10">
    <property type="entry name" value="Cobalt-precorrin-4 Transmethylase, Domain 1"/>
    <property type="match status" value="1"/>
</dbReference>
<dbReference type="GO" id="GO:0046026">
    <property type="term" value="F:precorrin-4 C11-methyltransferase activity"/>
    <property type="evidence" value="ECO:0007669"/>
    <property type="project" value="UniProtKB-EC"/>
</dbReference>
<dbReference type="InterPro" id="IPR000878">
    <property type="entry name" value="4pyrrol_Mease"/>
</dbReference>
<dbReference type="UniPathway" id="UPA00148"/>
<keyword evidence="10" id="KW-1185">Reference proteome</keyword>
<evidence type="ECO:0000313" key="10">
    <source>
        <dbReference type="Proteomes" id="UP000242637"/>
    </source>
</evidence>
<dbReference type="RefSeq" id="WP_028326441.1">
    <property type="nucleotide sequence ID" value="NZ_JAAFNI010000001.1"/>
</dbReference>
<dbReference type="InterPro" id="IPR003043">
    <property type="entry name" value="Uropor_MeTrfase_CS"/>
</dbReference>
<protein>
    <submittedName>
        <fullName evidence="9">Precorrin-4 C(11)-methyltransferase</fullName>
        <ecNumber evidence="9">2.1.1.133</ecNumber>
    </submittedName>
</protein>
<dbReference type="InterPro" id="IPR035996">
    <property type="entry name" value="4pyrrol_Methylase_sf"/>
</dbReference>
<evidence type="ECO:0000256" key="4">
    <source>
        <dbReference type="ARBA" id="ARBA00022603"/>
    </source>
</evidence>
<dbReference type="EMBL" id="LT906453">
    <property type="protein sequence ID" value="SNV23928.1"/>
    <property type="molecule type" value="Genomic_DNA"/>
</dbReference>
<keyword evidence="6" id="KW-0949">S-adenosyl-L-methionine</keyword>
<dbReference type="PANTHER" id="PTHR45790">
    <property type="entry name" value="SIROHEME SYNTHASE-RELATED"/>
    <property type="match status" value="1"/>
</dbReference>